<evidence type="ECO:0000259" key="1">
    <source>
        <dbReference type="Pfam" id="PF08719"/>
    </source>
</evidence>
<gene>
    <name evidence="2" type="ORF">OEA41_010478</name>
</gene>
<evidence type="ECO:0000313" key="3">
    <source>
        <dbReference type="Proteomes" id="UP001276659"/>
    </source>
</evidence>
<dbReference type="Pfam" id="PF08719">
    <property type="entry name" value="NADAR"/>
    <property type="match status" value="1"/>
</dbReference>
<dbReference type="SUPFAM" id="SSF143990">
    <property type="entry name" value="YbiA-like"/>
    <property type="match status" value="1"/>
</dbReference>
<dbReference type="CDD" id="cd15457">
    <property type="entry name" value="NADAR"/>
    <property type="match status" value="1"/>
</dbReference>
<name>A0AAE0DF69_9LECA</name>
<dbReference type="InterPro" id="IPR012816">
    <property type="entry name" value="NADAR"/>
</dbReference>
<protein>
    <recommendedName>
        <fullName evidence="1">NADAR domain-containing protein</fullName>
    </recommendedName>
</protein>
<sequence>MTSSTISSDGGPVFFWREYEEPYGFMSQWYPSTFTAPAPPSAAKNAPPMTFLTTEQYMMYQKAIVFKDQEIADKIMLERNPRKQKALGRKVNNFDNKKWNGKRDHVVEEGNWWKFTQPKEEDLRKRLLETGDRMLVEIRDVD</sequence>
<feature type="domain" description="NADAR" evidence="1">
    <location>
        <begin position="14"/>
        <end position="142"/>
    </location>
</feature>
<keyword evidence="3" id="KW-1185">Reference proteome</keyword>
<evidence type="ECO:0000313" key="2">
    <source>
        <dbReference type="EMBL" id="KAK3167351.1"/>
    </source>
</evidence>
<organism evidence="2 3">
    <name type="scientific">Lepraria neglecta</name>
    <dbReference type="NCBI Taxonomy" id="209136"/>
    <lineage>
        <taxon>Eukaryota</taxon>
        <taxon>Fungi</taxon>
        <taxon>Dikarya</taxon>
        <taxon>Ascomycota</taxon>
        <taxon>Pezizomycotina</taxon>
        <taxon>Lecanoromycetes</taxon>
        <taxon>OSLEUM clade</taxon>
        <taxon>Lecanoromycetidae</taxon>
        <taxon>Lecanorales</taxon>
        <taxon>Lecanorineae</taxon>
        <taxon>Stereocaulaceae</taxon>
        <taxon>Lepraria</taxon>
    </lineage>
</organism>
<reference evidence="2" key="1">
    <citation type="submission" date="2022-11" db="EMBL/GenBank/DDBJ databases">
        <title>Chromosomal genome sequence assembly and mating type (MAT) locus characterization of the leprose asexual lichenized fungus Lepraria neglecta (Nyl.) Erichsen.</title>
        <authorList>
            <person name="Allen J.L."/>
            <person name="Pfeffer B."/>
        </authorList>
    </citation>
    <scope>NUCLEOTIDE SEQUENCE</scope>
    <source>
        <strain evidence="2">Allen 5258</strain>
    </source>
</reference>
<proteinExistence type="predicted"/>
<dbReference type="Gene3D" id="1.10.357.40">
    <property type="entry name" value="YbiA-like"/>
    <property type="match status" value="1"/>
</dbReference>
<accession>A0AAE0DF69</accession>
<dbReference type="EMBL" id="JASNWA010000011">
    <property type="protein sequence ID" value="KAK3167351.1"/>
    <property type="molecule type" value="Genomic_DNA"/>
</dbReference>
<dbReference type="Proteomes" id="UP001276659">
    <property type="component" value="Unassembled WGS sequence"/>
</dbReference>
<dbReference type="InterPro" id="IPR037238">
    <property type="entry name" value="YbiA-like_sf"/>
</dbReference>
<dbReference type="AlphaFoldDB" id="A0AAE0DF69"/>
<comment type="caution">
    <text evidence="2">The sequence shown here is derived from an EMBL/GenBank/DDBJ whole genome shotgun (WGS) entry which is preliminary data.</text>
</comment>
<dbReference type="NCBIfam" id="TIGR02464">
    <property type="entry name" value="ribofla_fusion"/>
    <property type="match status" value="1"/>
</dbReference>